<evidence type="ECO:0000313" key="2">
    <source>
        <dbReference type="Proteomes" id="UP001732700"/>
    </source>
</evidence>
<proteinExistence type="predicted"/>
<accession>A0ACD5U3M9</accession>
<name>A0ACD5U3M9_AVESA</name>
<dbReference type="EnsemblPlants" id="AVESA.00010b.r2.1DG0171540.1">
    <property type="protein sequence ID" value="AVESA.00010b.r2.1DG0171540.1.CDS"/>
    <property type="gene ID" value="AVESA.00010b.r2.1DG0171540"/>
</dbReference>
<organism evidence="1 2">
    <name type="scientific">Avena sativa</name>
    <name type="common">Oat</name>
    <dbReference type="NCBI Taxonomy" id="4498"/>
    <lineage>
        <taxon>Eukaryota</taxon>
        <taxon>Viridiplantae</taxon>
        <taxon>Streptophyta</taxon>
        <taxon>Embryophyta</taxon>
        <taxon>Tracheophyta</taxon>
        <taxon>Spermatophyta</taxon>
        <taxon>Magnoliopsida</taxon>
        <taxon>Liliopsida</taxon>
        <taxon>Poales</taxon>
        <taxon>Poaceae</taxon>
        <taxon>BOP clade</taxon>
        <taxon>Pooideae</taxon>
        <taxon>Poodae</taxon>
        <taxon>Poeae</taxon>
        <taxon>Poeae Chloroplast Group 1 (Aveneae type)</taxon>
        <taxon>Aveninae</taxon>
        <taxon>Avena</taxon>
    </lineage>
</organism>
<evidence type="ECO:0000313" key="1">
    <source>
        <dbReference type="EnsemblPlants" id="AVESA.00010b.r2.1DG0171540.1.CDS"/>
    </source>
</evidence>
<reference evidence="1" key="2">
    <citation type="submission" date="2025-09" db="UniProtKB">
        <authorList>
            <consortium name="EnsemblPlants"/>
        </authorList>
    </citation>
    <scope>IDENTIFICATION</scope>
</reference>
<dbReference type="Proteomes" id="UP001732700">
    <property type="component" value="Chromosome 1D"/>
</dbReference>
<sequence length="231" mass="27360">MIMGGVEGKNVKVRLDRVVADNRWRNLFSEARVVHKVSPCSDHCPIVLHCEKEQQRMHRPNYRRYEVMWEREASLPEHISNAWVDAGPKVDLGQISLGLKRVMKMLHEWSREKFGSVRAQLEKSRTRLEELLHMNADRSKIREVTDQMNEILYREEIMWMQRSRIDWLREEDRNNKFFHSKAVWRARKNRVKHLIDDADKEIADALFQIGPLKAPGPDGFPARFFSEIGVF</sequence>
<keyword evidence="2" id="KW-1185">Reference proteome</keyword>
<reference evidence="1" key="1">
    <citation type="submission" date="2021-05" db="EMBL/GenBank/DDBJ databases">
        <authorList>
            <person name="Scholz U."/>
            <person name="Mascher M."/>
            <person name="Fiebig A."/>
        </authorList>
    </citation>
    <scope>NUCLEOTIDE SEQUENCE [LARGE SCALE GENOMIC DNA]</scope>
</reference>
<protein>
    <submittedName>
        <fullName evidence="1">Uncharacterized protein</fullName>
    </submittedName>
</protein>